<protein>
    <submittedName>
        <fullName evidence="3">Carbohydrate porin</fullName>
    </submittedName>
</protein>
<dbReference type="OrthoDB" id="177316at2"/>
<dbReference type="Gene3D" id="2.40.160.180">
    <property type="entry name" value="Carbohydrate-selective porin OprB"/>
    <property type="match status" value="1"/>
</dbReference>
<reference evidence="3 4" key="1">
    <citation type="submission" date="2019-03" db="EMBL/GenBank/DDBJ databases">
        <title>The complete genome sequence of Swingsia samuiensis NBRC107927(T).</title>
        <authorList>
            <person name="Chua K.-O."/>
            <person name="Chan K.-G."/>
            <person name="See-Too W.-S."/>
        </authorList>
    </citation>
    <scope>NUCLEOTIDE SEQUENCE [LARGE SCALE GENOMIC DNA]</scope>
    <source>
        <strain evidence="3 4">AH83</strain>
    </source>
</reference>
<dbReference type="PANTHER" id="PTHR37944">
    <property type="entry name" value="PORIN B"/>
    <property type="match status" value="1"/>
</dbReference>
<dbReference type="RefSeq" id="WP_141460494.1">
    <property type="nucleotide sequence ID" value="NZ_CP038141.1"/>
</dbReference>
<organism evidence="3 4">
    <name type="scientific">Swingsia samuiensis</name>
    <dbReference type="NCBI Taxonomy" id="1293412"/>
    <lineage>
        <taxon>Bacteria</taxon>
        <taxon>Pseudomonadati</taxon>
        <taxon>Pseudomonadota</taxon>
        <taxon>Alphaproteobacteria</taxon>
        <taxon>Acetobacterales</taxon>
        <taxon>Acetobacteraceae</taxon>
        <taxon>Swingsia</taxon>
    </lineage>
</organism>
<comment type="similarity">
    <text evidence="1 2">Belongs to the OprB family.</text>
</comment>
<proteinExistence type="inferred from homology"/>
<dbReference type="Pfam" id="PF04966">
    <property type="entry name" value="OprB"/>
    <property type="match status" value="1"/>
</dbReference>
<accession>A0A4Y6UKR6</accession>
<dbReference type="GO" id="GO:0015288">
    <property type="term" value="F:porin activity"/>
    <property type="evidence" value="ECO:0007669"/>
    <property type="project" value="InterPro"/>
</dbReference>
<dbReference type="AlphaFoldDB" id="A0A4Y6UKR6"/>
<dbReference type="GO" id="GO:0008643">
    <property type="term" value="P:carbohydrate transport"/>
    <property type="evidence" value="ECO:0007669"/>
    <property type="project" value="InterPro"/>
</dbReference>
<dbReference type="InterPro" id="IPR007049">
    <property type="entry name" value="Carb-sel_porin_OprB"/>
</dbReference>
<evidence type="ECO:0000256" key="1">
    <source>
        <dbReference type="ARBA" id="ARBA00008769"/>
    </source>
</evidence>
<dbReference type="InterPro" id="IPR038673">
    <property type="entry name" value="OprB_sf"/>
</dbReference>
<dbReference type="PANTHER" id="PTHR37944:SF1">
    <property type="entry name" value="PORIN B"/>
    <property type="match status" value="1"/>
</dbReference>
<evidence type="ECO:0000313" key="3">
    <source>
        <dbReference type="EMBL" id="QDH16991.1"/>
    </source>
</evidence>
<dbReference type="GO" id="GO:0016020">
    <property type="term" value="C:membrane"/>
    <property type="evidence" value="ECO:0007669"/>
    <property type="project" value="InterPro"/>
</dbReference>
<gene>
    <name evidence="3" type="ORF">E3D00_05005</name>
</gene>
<dbReference type="InterPro" id="IPR052932">
    <property type="entry name" value="OprB_Porin"/>
</dbReference>
<evidence type="ECO:0000313" key="4">
    <source>
        <dbReference type="Proteomes" id="UP000316313"/>
    </source>
</evidence>
<name>A0A4Y6UKR6_9PROT</name>
<dbReference type="KEGG" id="ssam:E3D00_05005"/>
<dbReference type="EMBL" id="CP038141">
    <property type="protein sequence ID" value="QDH16991.1"/>
    <property type="molecule type" value="Genomic_DNA"/>
</dbReference>
<keyword evidence="4" id="KW-1185">Reference proteome</keyword>
<evidence type="ECO:0000256" key="2">
    <source>
        <dbReference type="RuleBase" id="RU363072"/>
    </source>
</evidence>
<dbReference type="Proteomes" id="UP000316313">
    <property type="component" value="Chromosome"/>
</dbReference>
<sequence>MKILRHSLASVTRYKKRVAALSVLLVTTSITPYSFANTLTNNELHLSHQKKILKPHLSPQQEQHMATISKERAEEREKSIIADKKMASIYTAWPLLPTTTKRNQLTRTTDPSKSDNLFGDWWGMRSYLEKNGIGLSVNYLGEMAANVSGGMRKGADYAGQVSAAIDLNWETLIGWKGFSSHVLFMNRSGRPAGRDYVGDSIFNENEIYGAGGNVVAHLAYAYVQQMLWKNRIGIIAGRTGAAVYFNSSPIYCHFLSFGMCPTPRTITGGSSNAFVMPPQHNWAAFTGLTLPYNTYIRTGISAVGGQLGGHSGFNWSNHGVNGVMIPAEIGWTPSYGKNKNPIHLKAGFYGSTASAPDVAVNTTGQILAIRGGDAQQHRGYFAEWAGGDVMLLRHGSDPDEGLILFADYTHTNNKISIYQDMGLIGFEDRGFWKKRPLDSAGLMFIYSKQSQWLQNRLSDDPRTAKMAQSHTSIIELQYGLHAMRGIVIVPDFQYVFRPGGAGRYNDAAVLGLRLQAAL</sequence>